<organism evidence="15 16">
    <name type="scientific">Povalibacter uvarum</name>
    <dbReference type="NCBI Taxonomy" id="732238"/>
    <lineage>
        <taxon>Bacteria</taxon>
        <taxon>Pseudomonadati</taxon>
        <taxon>Pseudomonadota</taxon>
        <taxon>Gammaproteobacteria</taxon>
        <taxon>Steroidobacterales</taxon>
        <taxon>Steroidobacteraceae</taxon>
        <taxon>Povalibacter</taxon>
    </lineage>
</organism>
<dbReference type="RefSeq" id="WP_221304358.1">
    <property type="nucleotide sequence ID" value="NZ_JACHHZ010000005.1"/>
</dbReference>
<evidence type="ECO:0000256" key="4">
    <source>
        <dbReference type="ARBA" id="ARBA00012076"/>
    </source>
</evidence>
<evidence type="ECO:0000256" key="7">
    <source>
        <dbReference type="ARBA" id="ARBA00023002"/>
    </source>
</evidence>
<keyword evidence="6" id="KW-0442">Lipid degradation</keyword>
<dbReference type="InterPro" id="IPR006108">
    <property type="entry name" value="3HC_DH_C"/>
</dbReference>
<dbReference type="AlphaFoldDB" id="A0A841HTS2"/>
<keyword evidence="11" id="KW-0511">Multifunctional enzyme</keyword>
<sequence>MNAVSQAAAGAGVFDGQSIQVRELGDGLVELCFDARDGAINKFDKRTVDELKQAVAAIAGHAGVRGVLMSSGKDGFIVGADITEFGALFSLPPSELAAANMESNKAFIALEALPVPVVVAINGFALGGGLEAALAADFRVMSTAAQAGLPEVKLGLFPGFGGTVRLPRIAGMKVAIEWITSGKPSKAEAAKEVGVADAIAEPAKLREQAIDLLKAAAAGTGWRTRREARLQPVAEAGLAELFATSKTAITGRSPRHQPAALAAVELLEQAAPYGRDAALQLEADAFARIAKTQAASSLVQIFLNDQFVKKASKTNARGARPIRNATVLGAGIMGGGIAYTSASRGIPVRMKDIRQEQLDLGSSEAGKLVGKQVSIGRLRQEQADAVLKAIGAQLDYAGVDTTDVVVEAVVENLKIKHAVLSEVEALVRPDAVIASNTSSLRIDDLAVPLARPENFVGMHFFNPVPVMPLVEVIRGARTSDAAVATIVSYALALGKTPIVVKDGPGFLVNRILTPYMQGFGQLIAHGADFEKVDEALESFGWPMGPAYLNDVVGMDTGVHVAQIICAGFPDRLRRTWKDPLGVMVENRRFGQKNGVGFYRYETDPKGKPRKLASPESYELLRSIQEGGPKAFSPQEMIERMMLPMIIESARCLEEGVVASAPELDMAMLLGVGFPQYLGGPLKYADWLGLKHVVALSERYGSLGPQYLVTPRMREMASASDTYY</sequence>
<proteinExistence type="inferred from homology"/>
<dbReference type="Proteomes" id="UP000588068">
    <property type="component" value="Unassembled WGS sequence"/>
</dbReference>
<dbReference type="Pfam" id="PF00378">
    <property type="entry name" value="ECH_1"/>
    <property type="match status" value="1"/>
</dbReference>
<dbReference type="Gene3D" id="1.10.1040.50">
    <property type="match status" value="1"/>
</dbReference>
<comment type="similarity">
    <text evidence="3">In the N-terminal section; belongs to the enoyl-CoA hydratase/isomerase family.</text>
</comment>
<dbReference type="InterPro" id="IPR001753">
    <property type="entry name" value="Enoyl-CoA_hydra/iso"/>
</dbReference>
<dbReference type="Gene3D" id="3.40.50.720">
    <property type="entry name" value="NAD(P)-binding Rossmann-like Domain"/>
    <property type="match status" value="1"/>
</dbReference>
<dbReference type="CDD" id="cd06558">
    <property type="entry name" value="crotonase-like"/>
    <property type="match status" value="1"/>
</dbReference>
<dbReference type="SUPFAM" id="SSF51735">
    <property type="entry name" value="NAD(P)-binding Rossmann-fold domains"/>
    <property type="match status" value="1"/>
</dbReference>
<dbReference type="Pfam" id="PF00725">
    <property type="entry name" value="3HCDH"/>
    <property type="match status" value="2"/>
</dbReference>
<dbReference type="InterPro" id="IPR008927">
    <property type="entry name" value="6-PGluconate_DH-like_C_sf"/>
</dbReference>
<dbReference type="UniPathway" id="UPA00659"/>
<dbReference type="FunFam" id="3.40.50.720:FF:000009">
    <property type="entry name" value="Fatty oxidation complex, alpha subunit"/>
    <property type="match status" value="1"/>
</dbReference>
<comment type="catalytic activity">
    <reaction evidence="12">
        <text>a (3S)-3-hydroxyacyl-CoA + NAD(+) = a 3-oxoacyl-CoA + NADH + H(+)</text>
        <dbReference type="Rhea" id="RHEA:22432"/>
        <dbReference type="ChEBI" id="CHEBI:15378"/>
        <dbReference type="ChEBI" id="CHEBI:57318"/>
        <dbReference type="ChEBI" id="CHEBI:57540"/>
        <dbReference type="ChEBI" id="CHEBI:57945"/>
        <dbReference type="ChEBI" id="CHEBI:90726"/>
        <dbReference type="EC" id="1.1.1.35"/>
    </reaction>
</comment>
<evidence type="ECO:0000256" key="6">
    <source>
        <dbReference type="ARBA" id="ARBA00022963"/>
    </source>
</evidence>
<dbReference type="InterPro" id="IPR050136">
    <property type="entry name" value="FA_oxidation_alpha_subunit"/>
</dbReference>
<feature type="domain" description="3-hydroxyacyl-CoA dehydrogenase NAD binding" evidence="14">
    <location>
        <begin position="325"/>
        <end position="502"/>
    </location>
</feature>
<comment type="similarity">
    <text evidence="2">In the central section; belongs to the 3-hydroxyacyl-CoA dehydrogenase family.</text>
</comment>
<evidence type="ECO:0000313" key="15">
    <source>
        <dbReference type="EMBL" id="MBB6095398.1"/>
    </source>
</evidence>
<evidence type="ECO:0000256" key="2">
    <source>
        <dbReference type="ARBA" id="ARBA00007005"/>
    </source>
</evidence>
<keyword evidence="7 15" id="KW-0560">Oxidoreductase</keyword>
<comment type="pathway">
    <text evidence="1">Lipid metabolism; fatty acid beta-oxidation.</text>
</comment>
<keyword evidence="10 15" id="KW-0456">Lyase</keyword>
<dbReference type="GO" id="GO:0006635">
    <property type="term" value="P:fatty acid beta-oxidation"/>
    <property type="evidence" value="ECO:0007669"/>
    <property type="project" value="UniProtKB-UniPathway"/>
</dbReference>
<dbReference type="EMBL" id="JACHHZ010000005">
    <property type="protein sequence ID" value="MBB6095398.1"/>
    <property type="molecule type" value="Genomic_DNA"/>
</dbReference>
<evidence type="ECO:0000256" key="11">
    <source>
        <dbReference type="ARBA" id="ARBA00023268"/>
    </source>
</evidence>
<dbReference type="InterPro" id="IPR029045">
    <property type="entry name" value="ClpP/crotonase-like_dom_sf"/>
</dbReference>
<evidence type="ECO:0000256" key="1">
    <source>
        <dbReference type="ARBA" id="ARBA00005005"/>
    </source>
</evidence>
<evidence type="ECO:0000256" key="12">
    <source>
        <dbReference type="ARBA" id="ARBA00049556"/>
    </source>
</evidence>
<dbReference type="GO" id="GO:0016509">
    <property type="term" value="F:long-chain (3S)-3-hydroxyacyl-CoA dehydrogenase (NAD+) activity"/>
    <property type="evidence" value="ECO:0007669"/>
    <property type="project" value="TreeGrafter"/>
</dbReference>
<dbReference type="InterPro" id="IPR006176">
    <property type="entry name" value="3-OHacyl-CoA_DH_NAD-bd"/>
</dbReference>
<dbReference type="EC" id="4.2.1.17" evidence="4"/>
<accession>A0A841HTS2</accession>
<dbReference type="Pfam" id="PF02737">
    <property type="entry name" value="3HCDH_N"/>
    <property type="match status" value="1"/>
</dbReference>
<evidence type="ECO:0000259" key="14">
    <source>
        <dbReference type="Pfam" id="PF02737"/>
    </source>
</evidence>
<keyword evidence="8" id="KW-0520">NAD</keyword>
<dbReference type="SUPFAM" id="SSF52096">
    <property type="entry name" value="ClpP/crotonase"/>
    <property type="match status" value="1"/>
</dbReference>
<evidence type="ECO:0000256" key="8">
    <source>
        <dbReference type="ARBA" id="ARBA00023027"/>
    </source>
</evidence>
<reference evidence="15 16" key="1">
    <citation type="submission" date="2020-08" db="EMBL/GenBank/DDBJ databases">
        <title>Genomic Encyclopedia of Type Strains, Phase IV (KMG-IV): sequencing the most valuable type-strain genomes for metagenomic binning, comparative biology and taxonomic classification.</title>
        <authorList>
            <person name="Goeker M."/>
        </authorList>
    </citation>
    <scope>NUCLEOTIDE SEQUENCE [LARGE SCALE GENOMIC DNA]</scope>
    <source>
        <strain evidence="15 16">DSM 26723</strain>
    </source>
</reference>
<dbReference type="GO" id="GO:0016853">
    <property type="term" value="F:isomerase activity"/>
    <property type="evidence" value="ECO:0007669"/>
    <property type="project" value="UniProtKB-KW"/>
</dbReference>
<evidence type="ECO:0000259" key="13">
    <source>
        <dbReference type="Pfam" id="PF00725"/>
    </source>
</evidence>
<dbReference type="InterPro" id="IPR006180">
    <property type="entry name" value="3-OHacyl-CoA_DH_CS"/>
</dbReference>
<dbReference type="GO" id="GO:0004300">
    <property type="term" value="F:enoyl-CoA hydratase activity"/>
    <property type="evidence" value="ECO:0007669"/>
    <property type="project" value="UniProtKB-EC"/>
</dbReference>
<dbReference type="Gene3D" id="3.90.226.10">
    <property type="entry name" value="2-enoyl-CoA Hydratase, Chain A, domain 1"/>
    <property type="match status" value="1"/>
</dbReference>
<evidence type="ECO:0000313" key="16">
    <source>
        <dbReference type="Proteomes" id="UP000588068"/>
    </source>
</evidence>
<dbReference type="PROSITE" id="PS00067">
    <property type="entry name" value="3HCDH"/>
    <property type="match status" value="1"/>
</dbReference>
<keyword evidence="9" id="KW-0443">Lipid metabolism</keyword>
<comment type="caution">
    <text evidence="15">The sequence shown here is derived from an EMBL/GenBank/DDBJ whole genome shotgun (WGS) entry which is preliminary data.</text>
</comment>
<dbReference type="NCBIfam" id="NF008727">
    <property type="entry name" value="PRK11730.1"/>
    <property type="match status" value="1"/>
</dbReference>
<dbReference type="InterPro" id="IPR036291">
    <property type="entry name" value="NAD(P)-bd_dom_sf"/>
</dbReference>
<gene>
    <name evidence="15" type="ORF">HNQ60_004288</name>
</gene>
<dbReference type="PANTHER" id="PTHR43612">
    <property type="entry name" value="TRIFUNCTIONAL ENZYME SUBUNIT ALPHA"/>
    <property type="match status" value="1"/>
</dbReference>
<evidence type="ECO:0000256" key="9">
    <source>
        <dbReference type="ARBA" id="ARBA00023098"/>
    </source>
</evidence>
<feature type="domain" description="3-hydroxyacyl-CoA dehydrogenase C-terminal" evidence="13">
    <location>
        <begin position="505"/>
        <end position="600"/>
    </location>
</feature>
<protein>
    <recommendedName>
        <fullName evidence="4">enoyl-CoA hydratase</fullName>
        <ecNumber evidence="4">4.2.1.17</ecNumber>
    </recommendedName>
</protein>
<evidence type="ECO:0000256" key="3">
    <source>
        <dbReference type="ARBA" id="ARBA00008750"/>
    </source>
</evidence>
<dbReference type="SUPFAM" id="SSF48179">
    <property type="entry name" value="6-phosphogluconate dehydrogenase C-terminal domain-like"/>
    <property type="match status" value="2"/>
</dbReference>
<feature type="domain" description="3-hydroxyacyl-CoA dehydrogenase C-terminal" evidence="13">
    <location>
        <begin position="638"/>
        <end position="717"/>
    </location>
</feature>
<dbReference type="GO" id="GO:0070403">
    <property type="term" value="F:NAD+ binding"/>
    <property type="evidence" value="ECO:0007669"/>
    <property type="project" value="InterPro"/>
</dbReference>
<dbReference type="PANTHER" id="PTHR43612:SF3">
    <property type="entry name" value="TRIFUNCTIONAL ENZYME SUBUNIT ALPHA, MITOCHONDRIAL"/>
    <property type="match status" value="1"/>
</dbReference>
<keyword evidence="16" id="KW-1185">Reference proteome</keyword>
<keyword evidence="15" id="KW-0413">Isomerase</keyword>
<evidence type="ECO:0000256" key="10">
    <source>
        <dbReference type="ARBA" id="ARBA00023239"/>
    </source>
</evidence>
<name>A0A841HTS2_9GAMM</name>
<evidence type="ECO:0000256" key="5">
    <source>
        <dbReference type="ARBA" id="ARBA00022832"/>
    </source>
</evidence>
<keyword evidence="5" id="KW-0276">Fatty acid metabolism</keyword>